<keyword evidence="4" id="KW-0808">Transferase</keyword>
<gene>
    <name evidence="11" type="ORF">Dbus_chrXg1780</name>
</gene>
<comment type="pathway">
    <text evidence="6">Amino-acid degradation; L-alanine degradation via transaminase pathway; pyruvate from L-alanine: step 1/1.</text>
</comment>
<evidence type="ECO:0000259" key="10">
    <source>
        <dbReference type="Pfam" id="PF00155"/>
    </source>
</evidence>
<dbReference type="SUPFAM" id="SSF53383">
    <property type="entry name" value="PLP-dependent transferases"/>
    <property type="match status" value="1"/>
</dbReference>
<evidence type="ECO:0000256" key="7">
    <source>
        <dbReference type="ARBA" id="ARBA00025785"/>
    </source>
</evidence>
<dbReference type="GO" id="GO:0004021">
    <property type="term" value="F:L-alanine:2-oxoglutarate aminotransferase activity"/>
    <property type="evidence" value="ECO:0007669"/>
    <property type="project" value="UniProtKB-EC"/>
</dbReference>
<dbReference type="EC" id="2.6.1.2" evidence="8"/>
<dbReference type="Pfam" id="PF00155">
    <property type="entry name" value="Aminotran_1_2"/>
    <property type="match status" value="1"/>
</dbReference>
<keyword evidence="5" id="KW-0663">Pyridoxal phosphate</keyword>
<evidence type="ECO:0000313" key="11">
    <source>
        <dbReference type="EMBL" id="ALC49924.1"/>
    </source>
</evidence>
<comment type="cofactor">
    <cofactor evidence="1">
        <name>pyridoxal 5'-phosphate</name>
        <dbReference type="ChEBI" id="CHEBI:597326"/>
    </cofactor>
</comment>
<dbReference type="AlphaFoldDB" id="A0A0M5J1H0"/>
<evidence type="ECO:0000256" key="2">
    <source>
        <dbReference type="ARBA" id="ARBA00011738"/>
    </source>
</evidence>
<dbReference type="Gene3D" id="3.40.640.10">
    <property type="entry name" value="Type I PLP-dependent aspartate aminotransferase-like (Major domain)"/>
    <property type="match status" value="1"/>
</dbReference>
<dbReference type="InterPro" id="IPR015421">
    <property type="entry name" value="PyrdxlP-dep_Trfase_major"/>
</dbReference>
<dbReference type="Gene3D" id="1.10.287.1970">
    <property type="match status" value="1"/>
</dbReference>
<dbReference type="OrthoDB" id="1732682at2759"/>
<dbReference type="GO" id="GO:0042853">
    <property type="term" value="P:L-alanine catabolic process"/>
    <property type="evidence" value="ECO:0007669"/>
    <property type="project" value="UniProtKB-UniPathway"/>
</dbReference>
<dbReference type="GO" id="GO:0030170">
    <property type="term" value="F:pyridoxal phosphate binding"/>
    <property type="evidence" value="ECO:0007669"/>
    <property type="project" value="InterPro"/>
</dbReference>
<dbReference type="InterPro" id="IPR045088">
    <property type="entry name" value="ALAT1/2-like"/>
</dbReference>
<comment type="similarity">
    <text evidence="7">Belongs to the class-I pyridoxal-phosphate-dependent aminotransferase family. Alanine aminotransferase subfamily.</text>
</comment>
<organism evidence="11 12">
    <name type="scientific">Drosophila busckii</name>
    <name type="common">Fruit fly</name>
    <dbReference type="NCBI Taxonomy" id="30019"/>
    <lineage>
        <taxon>Eukaryota</taxon>
        <taxon>Metazoa</taxon>
        <taxon>Ecdysozoa</taxon>
        <taxon>Arthropoda</taxon>
        <taxon>Hexapoda</taxon>
        <taxon>Insecta</taxon>
        <taxon>Pterygota</taxon>
        <taxon>Neoptera</taxon>
        <taxon>Endopterygota</taxon>
        <taxon>Diptera</taxon>
        <taxon>Brachycera</taxon>
        <taxon>Muscomorpha</taxon>
        <taxon>Ephydroidea</taxon>
        <taxon>Drosophilidae</taxon>
        <taxon>Drosophila</taxon>
    </lineage>
</organism>
<evidence type="ECO:0000256" key="6">
    <source>
        <dbReference type="ARBA" id="ARBA00025708"/>
    </source>
</evidence>
<dbReference type="Proteomes" id="UP000494163">
    <property type="component" value="Chromosome X"/>
</dbReference>
<dbReference type="FunFam" id="3.40.640.10:FF:000012">
    <property type="entry name" value="alanine aminotransferase 2"/>
    <property type="match status" value="1"/>
</dbReference>
<evidence type="ECO:0000256" key="4">
    <source>
        <dbReference type="ARBA" id="ARBA00022679"/>
    </source>
</evidence>
<evidence type="ECO:0000256" key="5">
    <source>
        <dbReference type="ARBA" id="ARBA00022898"/>
    </source>
</evidence>
<accession>A0A0M5J1H0</accession>
<evidence type="ECO:0000256" key="9">
    <source>
        <dbReference type="ARBA" id="ARBA00047412"/>
    </source>
</evidence>
<feature type="non-terminal residue" evidence="11">
    <location>
        <position position="1"/>
    </location>
</feature>
<evidence type="ECO:0000256" key="3">
    <source>
        <dbReference type="ARBA" id="ARBA00022576"/>
    </source>
</evidence>
<protein>
    <recommendedName>
        <fullName evidence="8">alanine transaminase</fullName>
        <ecNumber evidence="8">2.6.1.2</ecNumber>
    </recommendedName>
</protein>
<dbReference type="FunFam" id="3.90.1150.10:FF:000010">
    <property type="entry name" value="Alanine aminotransferase 2"/>
    <property type="match status" value="1"/>
</dbReference>
<dbReference type="InterPro" id="IPR015422">
    <property type="entry name" value="PyrdxlP-dep_Trfase_small"/>
</dbReference>
<keyword evidence="3" id="KW-0032">Aminotransferase</keyword>
<comment type="subunit">
    <text evidence="2">Homodimer.</text>
</comment>
<sequence>LLNNSCGMQRAALMTSRAAVVAMPQQRSQQQQQCKIAPNVVIRRWKSFLHNNNSTQKLTTTTRTTATPRRSQAETLNARGSHSTFVAPSRLVCFSTTNRNQSEMAAKCLQLENINPNFITMEYAVRGPLVIRAGEIEKELEKGVKKPFDQVIRANIGDCHAMGQQPMTFLRQLLSLTFEPRLLDSSDYPSDVKERARAILNNCQGHSVGSYTDSAGLEVVRRQAADFIQKRDGGVASDWQNIYLTGGASPGIKSILQLIHCEVSGQQPGVMVPIPQYPLYSATIAEYGMRKVDYYLDEETGWSLSRTELQRAYDEAKKECNPRALVIINPGNPTGQVLTRDNIVEIIKFAHDNKLLLLADEVYQANVYDKNSKFYSFKRVMHEMGEPYASQELVSFLSVSKGFLGECGIRGGYMEVVNLCPKVKAMLTKSITAALCSTTAGQVAVSALVNPPQPGEPSYEVYEKEKNDTLSKLKERAELVHKTLSGFEGYSVNPVQGAMYVFPQIEIPPKAVEAAKAKGMAPDAFYAFELLETSGICIVPGSGFGQKPGTYHFRSTILPQTDKLKLMMEKFRVFHAEFMKKYK</sequence>
<dbReference type="InterPro" id="IPR004839">
    <property type="entry name" value="Aminotransferase_I/II_large"/>
</dbReference>
<dbReference type="STRING" id="30019.A0A0M5J1H0"/>
<dbReference type="CDD" id="cd00609">
    <property type="entry name" value="AAT_like"/>
    <property type="match status" value="1"/>
</dbReference>
<comment type="catalytic activity">
    <reaction evidence="9">
        <text>L-alanine + 2-oxoglutarate = pyruvate + L-glutamate</text>
        <dbReference type="Rhea" id="RHEA:19453"/>
        <dbReference type="ChEBI" id="CHEBI:15361"/>
        <dbReference type="ChEBI" id="CHEBI:16810"/>
        <dbReference type="ChEBI" id="CHEBI:29985"/>
        <dbReference type="ChEBI" id="CHEBI:57972"/>
        <dbReference type="EC" id="2.6.1.2"/>
    </reaction>
</comment>
<dbReference type="OMA" id="FGFECPP"/>
<keyword evidence="12" id="KW-1185">Reference proteome</keyword>
<name>A0A0M5J1H0_DROBS</name>
<dbReference type="UniPathway" id="UPA00528">
    <property type="reaction ID" value="UER00586"/>
</dbReference>
<dbReference type="SMR" id="A0A0M5J1H0"/>
<reference evidence="11 12" key="1">
    <citation type="submission" date="2015-08" db="EMBL/GenBank/DDBJ databases">
        <title>Ancestral chromatin configuration constrains chromatin evolution on differentiating sex chromosomes in Drosophila.</title>
        <authorList>
            <person name="Zhou Q."/>
            <person name="Bachtrog D."/>
        </authorList>
    </citation>
    <scope>NUCLEOTIDE SEQUENCE [LARGE SCALE GENOMIC DNA]</scope>
    <source>
        <tissue evidence="11">Whole larvae</tissue>
    </source>
</reference>
<evidence type="ECO:0000313" key="12">
    <source>
        <dbReference type="Proteomes" id="UP000494163"/>
    </source>
</evidence>
<dbReference type="EMBL" id="CP012528">
    <property type="protein sequence ID" value="ALC49924.1"/>
    <property type="molecule type" value="Genomic_DNA"/>
</dbReference>
<dbReference type="PANTHER" id="PTHR11751:SF29">
    <property type="entry name" value="ALANINE TRANSAMINASE"/>
    <property type="match status" value="1"/>
</dbReference>
<dbReference type="PANTHER" id="PTHR11751">
    <property type="entry name" value="ALANINE AMINOTRANSFERASE"/>
    <property type="match status" value="1"/>
</dbReference>
<dbReference type="FunFam" id="1.10.287.1970:FF:000001">
    <property type="entry name" value="Alanine aminotransferase 2"/>
    <property type="match status" value="1"/>
</dbReference>
<proteinExistence type="inferred from homology"/>
<evidence type="ECO:0000256" key="8">
    <source>
        <dbReference type="ARBA" id="ARBA00026106"/>
    </source>
</evidence>
<feature type="domain" description="Aminotransferase class I/classII large" evidence="10">
    <location>
        <begin position="183"/>
        <end position="557"/>
    </location>
</feature>
<dbReference type="Gene3D" id="3.90.1150.10">
    <property type="entry name" value="Aspartate Aminotransferase, domain 1"/>
    <property type="match status" value="1"/>
</dbReference>
<dbReference type="InterPro" id="IPR015424">
    <property type="entry name" value="PyrdxlP-dep_Trfase"/>
</dbReference>
<evidence type="ECO:0000256" key="1">
    <source>
        <dbReference type="ARBA" id="ARBA00001933"/>
    </source>
</evidence>